<evidence type="ECO:0000313" key="3">
    <source>
        <dbReference type="Proteomes" id="UP001156601"/>
    </source>
</evidence>
<name>A0AA37WIE2_9ALTE</name>
<evidence type="ECO:0000256" key="1">
    <source>
        <dbReference type="SAM" id="Phobius"/>
    </source>
</evidence>
<keyword evidence="1" id="KW-0812">Transmembrane</keyword>
<evidence type="ECO:0008006" key="4">
    <source>
        <dbReference type="Google" id="ProtNLM"/>
    </source>
</evidence>
<comment type="caution">
    <text evidence="2">The sequence shown here is derived from an EMBL/GenBank/DDBJ whole genome shotgun (WGS) entry which is preliminary data.</text>
</comment>
<keyword evidence="1" id="KW-1133">Transmembrane helix</keyword>
<keyword evidence="1" id="KW-0472">Membrane</keyword>
<dbReference type="Proteomes" id="UP001156601">
    <property type="component" value="Unassembled WGS sequence"/>
</dbReference>
<organism evidence="2 3">
    <name type="scientific">Agaribacter marinus</name>
    <dbReference type="NCBI Taxonomy" id="1431249"/>
    <lineage>
        <taxon>Bacteria</taxon>
        <taxon>Pseudomonadati</taxon>
        <taxon>Pseudomonadota</taxon>
        <taxon>Gammaproteobacteria</taxon>
        <taxon>Alteromonadales</taxon>
        <taxon>Alteromonadaceae</taxon>
        <taxon>Agaribacter</taxon>
    </lineage>
</organism>
<feature type="transmembrane region" description="Helical" evidence="1">
    <location>
        <begin position="36"/>
        <end position="56"/>
    </location>
</feature>
<sequence length="65" mass="7474">MEIIALIVGGLFLFIIWLVPIVAIAASHRTRGGEKLAWLILTIFVFWFAWIFYLLLAPLKQPKYA</sequence>
<evidence type="ECO:0000313" key="2">
    <source>
        <dbReference type="EMBL" id="GLR70817.1"/>
    </source>
</evidence>
<reference evidence="2" key="1">
    <citation type="journal article" date="2014" name="Int. J. Syst. Evol. Microbiol.">
        <title>Complete genome sequence of Corynebacterium casei LMG S-19264T (=DSM 44701T), isolated from a smear-ripened cheese.</title>
        <authorList>
            <consortium name="US DOE Joint Genome Institute (JGI-PGF)"/>
            <person name="Walter F."/>
            <person name="Albersmeier A."/>
            <person name="Kalinowski J."/>
            <person name="Ruckert C."/>
        </authorList>
    </citation>
    <scope>NUCLEOTIDE SEQUENCE</scope>
    <source>
        <strain evidence="2">NBRC 110023</strain>
    </source>
</reference>
<accession>A0AA37WIE2</accession>
<dbReference type="RefSeq" id="WP_284217095.1">
    <property type="nucleotide sequence ID" value="NZ_BSOT01000005.1"/>
</dbReference>
<protein>
    <recommendedName>
        <fullName evidence="4">Cardiolipin synthase N-terminal domain-containing protein</fullName>
    </recommendedName>
</protein>
<gene>
    <name evidence="2" type="ORF">GCM10007852_17250</name>
</gene>
<proteinExistence type="predicted"/>
<feature type="transmembrane region" description="Helical" evidence="1">
    <location>
        <begin position="6"/>
        <end position="24"/>
    </location>
</feature>
<reference evidence="2" key="2">
    <citation type="submission" date="2023-01" db="EMBL/GenBank/DDBJ databases">
        <title>Draft genome sequence of Agaribacter marinus strain NBRC 110023.</title>
        <authorList>
            <person name="Sun Q."/>
            <person name="Mori K."/>
        </authorList>
    </citation>
    <scope>NUCLEOTIDE SEQUENCE</scope>
    <source>
        <strain evidence="2">NBRC 110023</strain>
    </source>
</reference>
<keyword evidence="3" id="KW-1185">Reference proteome</keyword>
<dbReference type="EMBL" id="BSOT01000005">
    <property type="protein sequence ID" value="GLR70817.1"/>
    <property type="molecule type" value="Genomic_DNA"/>
</dbReference>
<dbReference type="AlphaFoldDB" id="A0AA37WIE2"/>